<name>A0A1B9IY57_9TREE</name>
<feature type="region of interest" description="Disordered" evidence="1">
    <location>
        <begin position="543"/>
        <end position="580"/>
    </location>
</feature>
<dbReference type="OrthoDB" id="8026949at2759"/>
<feature type="region of interest" description="Disordered" evidence="1">
    <location>
        <begin position="424"/>
        <end position="500"/>
    </location>
</feature>
<proteinExistence type="predicted"/>
<reference evidence="2 3" key="1">
    <citation type="submission" date="2013-07" db="EMBL/GenBank/DDBJ databases">
        <title>The Genome Sequence of Kwoniella mangroviensis CBS10435.</title>
        <authorList>
            <consortium name="The Broad Institute Genome Sequencing Platform"/>
            <person name="Cuomo C."/>
            <person name="Litvintseva A."/>
            <person name="Chen Y."/>
            <person name="Heitman J."/>
            <person name="Sun S."/>
            <person name="Springer D."/>
            <person name="Dromer F."/>
            <person name="Young S.K."/>
            <person name="Zeng Q."/>
            <person name="Gargeya S."/>
            <person name="Fitzgerald M."/>
            <person name="Abouelleil A."/>
            <person name="Alvarado L."/>
            <person name="Berlin A.M."/>
            <person name="Chapman S.B."/>
            <person name="Dewar J."/>
            <person name="Goldberg J."/>
            <person name="Griggs A."/>
            <person name="Gujja S."/>
            <person name="Hansen M."/>
            <person name="Howarth C."/>
            <person name="Imamovic A."/>
            <person name="Larimer J."/>
            <person name="McCowan C."/>
            <person name="Murphy C."/>
            <person name="Pearson M."/>
            <person name="Priest M."/>
            <person name="Roberts A."/>
            <person name="Saif S."/>
            <person name="Shea T."/>
            <person name="Sykes S."/>
            <person name="Wortman J."/>
            <person name="Nusbaum C."/>
            <person name="Birren B."/>
        </authorList>
    </citation>
    <scope>NUCLEOTIDE SEQUENCE [LARGE SCALE GENOMIC DNA]</scope>
    <source>
        <strain evidence="2 3">CBS 10435</strain>
    </source>
</reference>
<gene>
    <name evidence="2" type="ORF">L486_00101</name>
</gene>
<feature type="compositionally biased region" description="Low complexity" evidence="1">
    <location>
        <begin position="371"/>
        <end position="385"/>
    </location>
</feature>
<evidence type="ECO:0000313" key="2">
    <source>
        <dbReference type="EMBL" id="OCF60468.1"/>
    </source>
</evidence>
<evidence type="ECO:0000313" key="3">
    <source>
        <dbReference type="Proteomes" id="UP000092583"/>
    </source>
</evidence>
<dbReference type="STRING" id="1331196.A0A1B9IY57"/>
<evidence type="ECO:0000256" key="1">
    <source>
        <dbReference type="SAM" id="MobiDB-lite"/>
    </source>
</evidence>
<feature type="compositionally biased region" description="Polar residues" evidence="1">
    <location>
        <begin position="543"/>
        <end position="557"/>
    </location>
</feature>
<feature type="compositionally biased region" description="Basic and acidic residues" evidence="1">
    <location>
        <begin position="386"/>
        <end position="407"/>
    </location>
</feature>
<feature type="region of interest" description="Disordered" evidence="1">
    <location>
        <begin position="346"/>
        <end position="407"/>
    </location>
</feature>
<accession>A0A1B9IY57</accession>
<reference evidence="3" key="2">
    <citation type="submission" date="2013-12" db="EMBL/GenBank/DDBJ databases">
        <title>Evolution of pathogenesis and genome organization in the Tremellales.</title>
        <authorList>
            <person name="Cuomo C."/>
            <person name="Litvintseva A."/>
            <person name="Heitman J."/>
            <person name="Chen Y."/>
            <person name="Sun S."/>
            <person name="Springer D."/>
            <person name="Dromer F."/>
            <person name="Young S."/>
            <person name="Zeng Q."/>
            <person name="Chapman S."/>
            <person name="Gujja S."/>
            <person name="Saif S."/>
            <person name="Birren B."/>
        </authorList>
    </citation>
    <scope>NUCLEOTIDE SEQUENCE [LARGE SCALE GENOMIC DNA]</scope>
    <source>
        <strain evidence="3">CBS 10435</strain>
    </source>
</reference>
<protein>
    <submittedName>
        <fullName evidence="2">Uncharacterized protein</fullName>
    </submittedName>
</protein>
<dbReference type="Proteomes" id="UP000092583">
    <property type="component" value="Unassembled WGS sequence"/>
</dbReference>
<sequence length="617" mass="69681">MAIEPGKWAGAEGGGEEESMKVETDKSGMKGGIRFRVYKSLLTCFDTNRDADGCNANEDGIRKKVESDIPPWRRYIGRVFLQFPSPIGEYTPKDEWDIYSRILSTTFLGFSDIPIGSDVEVIDLSKSTASESRSIDEMSFEIDLNPSRGLVGPGGEQGGDVLYDEPIREAVEVNSGRSNNQECWNCLSTGHAYLSCPHPKNHMMIRHSRDVFLYKKDYAMPEYVQPAFDMYLSMKVTEEEKLRRLELLDQFGLPTGTLSEILQDAISFIPPDDDIYEEGQEEEGYLIREKMEVKRRRKRWDWYDGMMRWGYPPGWITAKDPIQETRRRIELLEIFTKAFEYNKEEDDDDQLEIYGGDLGASPPGSSHDDVGSSSEDASESSSSGSTHDDNNDHGMVDMDIDDHEHNSDSVPVRLENVRELSINEFQPPSPISHPIKEPPPSPRPPASPCPPPPMDDRPPIPPFPPPPSPDMPLPPPPDDIPSPPPAPPAPPSPTSHPNPYLRQHYALQSQRKDFASPPTAPRNLNPHIYSPNELRRLENHSSHLGTQYQTPISQPRSGTDAVSHIPHSPVSHSLPSMPKAMRSFPTPRRWVKYHTDLFDSERLIPYFEGRPFPIGRY</sequence>
<feature type="compositionally biased region" description="Low complexity" evidence="1">
    <location>
        <begin position="563"/>
        <end position="576"/>
    </location>
</feature>
<feature type="region of interest" description="Disordered" evidence="1">
    <location>
        <begin position="1"/>
        <end position="25"/>
    </location>
</feature>
<dbReference type="EMBL" id="KI669459">
    <property type="protein sequence ID" value="OCF60468.1"/>
    <property type="molecule type" value="Genomic_DNA"/>
</dbReference>
<feature type="region of interest" description="Disordered" evidence="1">
    <location>
        <begin position="510"/>
        <end position="529"/>
    </location>
</feature>
<dbReference type="AlphaFoldDB" id="A0A1B9IY57"/>
<feature type="compositionally biased region" description="Pro residues" evidence="1">
    <location>
        <begin position="427"/>
        <end position="496"/>
    </location>
</feature>
<organism evidence="2 3">
    <name type="scientific">Kwoniella mangroviensis CBS 10435</name>
    <dbReference type="NCBI Taxonomy" id="1331196"/>
    <lineage>
        <taxon>Eukaryota</taxon>
        <taxon>Fungi</taxon>
        <taxon>Dikarya</taxon>
        <taxon>Basidiomycota</taxon>
        <taxon>Agaricomycotina</taxon>
        <taxon>Tremellomycetes</taxon>
        <taxon>Tremellales</taxon>
        <taxon>Cryptococcaceae</taxon>
        <taxon>Kwoniella</taxon>
    </lineage>
</organism>
<keyword evidence="3" id="KW-1185">Reference proteome</keyword>